<protein>
    <submittedName>
        <fullName evidence="2">Uncharacterized protein</fullName>
    </submittedName>
</protein>
<proteinExistence type="predicted"/>
<dbReference type="RefSeq" id="XP_002175702.1">
    <property type="nucleotide sequence ID" value="XM_002175666.2"/>
</dbReference>
<reference evidence="2 3" key="1">
    <citation type="journal article" date="2011" name="Science">
        <title>Comparative functional genomics of the fission yeasts.</title>
        <authorList>
            <person name="Rhind N."/>
            <person name="Chen Z."/>
            <person name="Yassour M."/>
            <person name="Thompson D.A."/>
            <person name="Haas B.J."/>
            <person name="Habib N."/>
            <person name="Wapinski I."/>
            <person name="Roy S."/>
            <person name="Lin M.F."/>
            <person name="Heiman D.I."/>
            <person name="Young S.K."/>
            <person name="Furuya K."/>
            <person name="Guo Y."/>
            <person name="Pidoux A."/>
            <person name="Chen H.M."/>
            <person name="Robbertse B."/>
            <person name="Goldberg J.M."/>
            <person name="Aoki K."/>
            <person name="Bayne E.H."/>
            <person name="Berlin A.M."/>
            <person name="Desjardins C.A."/>
            <person name="Dobbs E."/>
            <person name="Dukaj L."/>
            <person name="Fan L."/>
            <person name="FitzGerald M.G."/>
            <person name="French C."/>
            <person name="Gujja S."/>
            <person name="Hansen K."/>
            <person name="Keifenheim D."/>
            <person name="Levin J.Z."/>
            <person name="Mosher R.A."/>
            <person name="Mueller C.A."/>
            <person name="Pfiffner J."/>
            <person name="Priest M."/>
            <person name="Russ C."/>
            <person name="Smialowska A."/>
            <person name="Swoboda P."/>
            <person name="Sykes S.M."/>
            <person name="Vaughn M."/>
            <person name="Vengrova S."/>
            <person name="Yoder R."/>
            <person name="Zeng Q."/>
            <person name="Allshire R."/>
            <person name="Baulcombe D."/>
            <person name="Birren B.W."/>
            <person name="Brown W."/>
            <person name="Ekwall K."/>
            <person name="Kellis M."/>
            <person name="Leatherwood J."/>
            <person name="Levin H."/>
            <person name="Margalit H."/>
            <person name="Martienssen R."/>
            <person name="Nieduszynski C.A."/>
            <person name="Spatafora J.W."/>
            <person name="Friedman N."/>
            <person name="Dalgaard J.Z."/>
            <person name="Baumann P."/>
            <person name="Niki H."/>
            <person name="Regev A."/>
            <person name="Nusbaum C."/>
        </authorList>
    </citation>
    <scope>NUCLEOTIDE SEQUENCE [LARGE SCALE GENOMIC DNA]</scope>
    <source>
        <strain evidence="3">yFS275 / FY16936</strain>
    </source>
</reference>
<dbReference type="JaponicusDB" id="SJAG_05336"/>
<feature type="transmembrane region" description="Helical" evidence="1">
    <location>
        <begin position="30"/>
        <end position="52"/>
    </location>
</feature>
<organism evidence="2 3">
    <name type="scientific">Schizosaccharomyces japonicus (strain yFS275 / FY16936)</name>
    <name type="common">Fission yeast</name>
    <dbReference type="NCBI Taxonomy" id="402676"/>
    <lineage>
        <taxon>Eukaryota</taxon>
        <taxon>Fungi</taxon>
        <taxon>Dikarya</taxon>
        <taxon>Ascomycota</taxon>
        <taxon>Taphrinomycotina</taxon>
        <taxon>Schizosaccharomycetes</taxon>
        <taxon>Schizosaccharomycetales</taxon>
        <taxon>Schizosaccharomycetaceae</taxon>
        <taxon>Schizosaccharomyces</taxon>
    </lineage>
</organism>
<accession>B6K7A5</accession>
<dbReference type="AlphaFoldDB" id="B6K7A5"/>
<gene>
    <name evidence="2" type="ORF">SJAG_05336</name>
</gene>
<evidence type="ECO:0000313" key="2">
    <source>
        <dbReference type="EMBL" id="EEB09409.1"/>
    </source>
</evidence>
<feature type="transmembrane region" description="Helical" evidence="1">
    <location>
        <begin position="85"/>
        <end position="108"/>
    </location>
</feature>
<keyword evidence="1" id="KW-0812">Transmembrane</keyword>
<dbReference type="Proteomes" id="UP000001744">
    <property type="component" value="Unassembled WGS sequence"/>
</dbReference>
<keyword evidence="1" id="KW-0472">Membrane</keyword>
<dbReference type="VEuPathDB" id="FungiDB:SJAG_05336"/>
<keyword evidence="1" id="KW-1133">Transmembrane helix</keyword>
<dbReference type="GeneID" id="7049768"/>
<name>B6K7A5_SCHJY</name>
<dbReference type="EMBL" id="KE651168">
    <property type="protein sequence ID" value="EEB09409.1"/>
    <property type="molecule type" value="Genomic_DNA"/>
</dbReference>
<feature type="transmembrane region" description="Helical" evidence="1">
    <location>
        <begin position="59"/>
        <end position="79"/>
    </location>
</feature>
<evidence type="ECO:0000256" key="1">
    <source>
        <dbReference type="SAM" id="Phobius"/>
    </source>
</evidence>
<dbReference type="HOGENOM" id="CLU_1587457_0_0_1"/>
<evidence type="ECO:0000313" key="3">
    <source>
        <dbReference type="Proteomes" id="UP000001744"/>
    </source>
</evidence>
<keyword evidence="3" id="KW-1185">Reference proteome</keyword>
<sequence>MSTPAKIEELKKEPEPVKSQMATLKSKCNFFVLILLSVPLSFLTVLLFVWFLLFGLLSIVGITAVVLALVGVLSIVGTVCSALGVSISIVGLATAIIGCIITTIVFTVQKVFHYSRRFAQRFIPYWTNFEYGVYRLRLVTEYRVRRLSLSAYNGIHSLICSNNKQPKL</sequence>